<dbReference type="Proteomes" id="UP000708208">
    <property type="component" value="Unassembled WGS sequence"/>
</dbReference>
<evidence type="ECO:0000313" key="1">
    <source>
        <dbReference type="EMBL" id="CAG7726005.1"/>
    </source>
</evidence>
<comment type="caution">
    <text evidence="1">The sequence shown here is derived from an EMBL/GenBank/DDBJ whole genome shotgun (WGS) entry which is preliminary data.</text>
</comment>
<name>A0A8J2NZ77_9HEXA</name>
<sequence>DQDIINAVFHAFPGLVADIKCPY</sequence>
<dbReference type="AlphaFoldDB" id="A0A8J2NZ77"/>
<feature type="non-terminal residue" evidence="1">
    <location>
        <position position="1"/>
    </location>
</feature>
<proteinExistence type="predicted"/>
<gene>
    <name evidence="1" type="ORF">AFUS01_LOCUS14937</name>
</gene>
<keyword evidence="2" id="KW-1185">Reference proteome</keyword>
<evidence type="ECO:0000313" key="2">
    <source>
        <dbReference type="Proteomes" id="UP000708208"/>
    </source>
</evidence>
<accession>A0A8J2NZ77</accession>
<dbReference type="EMBL" id="CAJVCH010129539">
    <property type="protein sequence ID" value="CAG7726005.1"/>
    <property type="molecule type" value="Genomic_DNA"/>
</dbReference>
<feature type="non-terminal residue" evidence="1">
    <location>
        <position position="23"/>
    </location>
</feature>
<organism evidence="1 2">
    <name type="scientific">Allacma fusca</name>
    <dbReference type="NCBI Taxonomy" id="39272"/>
    <lineage>
        <taxon>Eukaryota</taxon>
        <taxon>Metazoa</taxon>
        <taxon>Ecdysozoa</taxon>
        <taxon>Arthropoda</taxon>
        <taxon>Hexapoda</taxon>
        <taxon>Collembola</taxon>
        <taxon>Symphypleona</taxon>
        <taxon>Sminthuridae</taxon>
        <taxon>Allacma</taxon>
    </lineage>
</organism>
<reference evidence="1" key="1">
    <citation type="submission" date="2021-06" db="EMBL/GenBank/DDBJ databases">
        <authorList>
            <person name="Hodson N. C."/>
            <person name="Mongue J. A."/>
            <person name="Jaron S. K."/>
        </authorList>
    </citation>
    <scope>NUCLEOTIDE SEQUENCE</scope>
</reference>
<protein>
    <submittedName>
        <fullName evidence="1">Uncharacterized protein</fullName>
    </submittedName>
</protein>